<evidence type="ECO:0000259" key="18">
    <source>
        <dbReference type="Pfam" id="PF22461"/>
    </source>
</evidence>
<feature type="transmembrane region" description="Helical" evidence="15">
    <location>
        <begin position="242"/>
        <end position="260"/>
    </location>
</feature>
<keyword evidence="6 15" id="KW-0812">Transmembrane</keyword>
<evidence type="ECO:0000256" key="14">
    <source>
        <dbReference type="ARBA" id="ARBA00023288"/>
    </source>
</evidence>
<evidence type="ECO:0000256" key="1">
    <source>
        <dbReference type="ARBA" id="ARBA00004571"/>
    </source>
</evidence>
<accession>A0A1G1SYT3</accession>
<dbReference type="GO" id="GO:0046930">
    <property type="term" value="C:pore complex"/>
    <property type="evidence" value="ECO:0007669"/>
    <property type="project" value="UniProtKB-KW"/>
</dbReference>
<keyword evidence="9" id="KW-0406">Ion transport</keyword>
<evidence type="ECO:0000256" key="16">
    <source>
        <dbReference type="SAM" id="SignalP"/>
    </source>
</evidence>
<feature type="domain" description="Polysaccharide export protein N-terminal" evidence="17">
    <location>
        <begin position="44"/>
        <end position="140"/>
    </location>
</feature>
<evidence type="ECO:0000256" key="5">
    <source>
        <dbReference type="ARBA" id="ARBA00022597"/>
    </source>
</evidence>
<dbReference type="STRING" id="1908236.BEN48_03075"/>
<keyword evidence="20" id="KW-1185">Reference proteome</keyword>
<keyword evidence="10" id="KW-0626">Porin</keyword>
<reference evidence="19 20" key="1">
    <citation type="submission" date="2016-08" db="EMBL/GenBank/DDBJ databases">
        <title>Hymenobacter coccineus sp. nov., Hymenobacter lapidarius sp. nov. and Hymenobacter glacialis sp. nov., isolated from Antarctic soil.</title>
        <authorList>
            <person name="Sedlacek I."/>
            <person name="Kralova S."/>
            <person name="Kyrova K."/>
            <person name="Maslanova I."/>
            <person name="Stankova E."/>
            <person name="Vrbovska V."/>
            <person name="Nemec M."/>
            <person name="Bartak M."/>
            <person name="Svec P."/>
            <person name="Busse H.-J."/>
            <person name="Pantucek R."/>
        </authorList>
    </citation>
    <scope>NUCLEOTIDE SEQUENCE [LARGE SCALE GENOMIC DNA]</scope>
    <source>
        <strain evidence="19 20">CCM 8648</strain>
    </source>
</reference>
<evidence type="ECO:0000256" key="6">
    <source>
        <dbReference type="ARBA" id="ARBA00022692"/>
    </source>
</evidence>
<sequence>MLKPLFKLLGLAGLLMASACRPGRDLVYFSDLKQAVTYLAPADNSNEPRIQPNDLLSISLSSLNQESNVLFNSGVLMPAGISAGAGGVMRINEGYLVDKNGEINFPVMGKVALGGLTKKEATERMTQQFTKYVKNPIVNILFLNFKVTVIGEVNHPSTFNIPSERINVLEALGLAGDMTAFGRRDNVLILRDKNGARSTIRINLNNKEVLNSPYFYLQQNDILYVEPHNRSKVAQTSAGNRYIPIAVAAITAIAIFLANAQR</sequence>
<keyword evidence="12" id="KW-0564">Palmitate</keyword>
<comment type="caution">
    <text evidence="19">The sequence shown here is derived from an EMBL/GenBank/DDBJ whole genome shotgun (WGS) entry which is preliminary data.</text>
</comment>
<dbReference type="GO" id="GO:0015288">
    <property type="term" value="F:porin activity"/>
    <property type="evidence" value="ECO:0007669"/>
    <property type="project" value="UniProtKB-KW"/>
</dbReference>
<dbReference type="GO" id="GO:0009279">
    <property type="term" value="C:cell outer membrane"/>
    <property type="evidence" value="ECO:0007669"/>
    <property type="project" value="UniProtKB-SubCell"/>
</dbReference>
<dbReference type="AlphaFoldDB" id="A0A1G1SYT3"/>
<dbReference type="GO" id="GO:0006811">
    <property type="term" value="P:monoatomic ion transport"/>
    <property type="evidence" value="ECO:0007669"/>
    <property type="project" value="UniProtKB-KW"/>
</dbReference>
<dbReference type="Gene3D" id="3.10.560.10">
    <property type="entry name" value="Outer membrane lipoprotein wza domain like"/>
    <property type="match status" value="1"/>
</dbReference>
<proteinExistence type="inferred from homology"/>
<dbReference type="Pfam" id="PF02563">
    <property type="entry name" value="Poly_export"/>
    <property type="match status" value="1"/>
</dbReference>
<dbReference type="PANTHER" id="PTHR33619:SF3">
    <property type="entry name" value="POLYSACCHARIDE EXPORT PROTEIN GFCE-RELATED"/>
    <property type="match status" value="1"/>
</dbReference>
<keyword evidence="8" id="KW-0625">Polysaccharide transport</keyword>
<dbReference type="InterPro" id="IPR003715">
    <property type="entry name" value="Poly_export_N"/>
</dbReference>
<dbReference type="InterPro" id="IPR054765">
    <property type="entry name" value="SLBB_dom"/>
</dbReference>
<evidence type="ECO:0000256" key="15">
    <source>
        <dbReference type="SAM" id="Phobius"/>
    </source>
</evidence>
<evidence type="ECO:0000256" key="12">
    <source>
        <dbReference type="ARBA" id="ARBA00023139"/>
    </source>
</evidence>
<keyword evidence="13" id="KW-0998">Cell outer membrane</keyword>
<feature type="domain" description="SLBB" evidence="18">
    <location>
        <begin position="146"/>
        <end position="225"/>
    </location>
</feature>
<dbReference type="EMBL" id="MDZC01000079">
    <property type="protein sequence ID" value="OGX83767.1"/>
    <property type="molecule type" value="Genomic_DNA"/>
</dbReference>
<keyword evidence="4" id="KW-1134">Transmembrane beta strand</keyword>
<gene>
    <name evidence="19" type="ORF">BEN48_03075</name>
</gene>
<evidence type="ECO:0000256" key="3">
    <source>
        <dbReference type="ARBA" id="ARBA00022448"/>
    </source>
</evidence>
<keyword evidence="11 15" id="KW-0472">Membrane</keyword>
<keyword evidence="3" id="KW-0813">Transport</keyword>
<keyword evidence="14" id="KW-0449">Lipoprotein</keyword>
<dbReference type="Pfam" id="PF22461">
    <property type="entry name" value="SLBB_2"/>
    <property type="match status" value="1"/>
</dbReference>
<evidence type="ECO:0000313" key="19">
    <source>
        <dbReference type="EMBL" id="OGX83767.1"/>
    </source>
</evidence>
<name>A0A1G1SYT3_9BACT</name>
<dbReference type="InterPro" id="IPR049712">
    <property type="entry name" value="Poly_export"/>
</dbReference>
<protein>
    <submittedName>
        <fullName evidence="19">Sugar transporter</fullName>
    </submittedName>
</protein>
<evidence type="ECO:0000256" key="11">
    <source>
        <dbReference type="ARBA" id="ARBA00023136"/>
    </source>
</evidence>
<dbReference type="PANTHER" id="PTHR33619">
    <property type="entry name" value="POLYSACCHARIDE EXPORT PROTEIN GFCE-RELATED"/>
    <property type="match status" value="1"/>
</dbReference>
<evidence type="ECO:0000256" key="9">
    <source>
        <dbReference type="ARBA" id="ARBA00023065"/>
    </source>
</evidence>
<evidence type="ECO:0000256" key="8">
    <source>
        <dbReference type="ARBA" id="ARBA00023047"/>
    </source>
</evidence>
<dbReference type="RefSeq" id="WP_070735225.1">
    <property type="nucleotide sequence ID" value="NZ_MDZC01000079.1"/>
</dbReference>
<keyword evidence="15" id="KW-1133">Transmembrane helix</keyword>
<organism evidence="19 20">
    <name type="scientific">Hymenobacter glacialis</name>
    <dbReference type="NCBI Taxonomy" id="1908236"/>
    <lineage>
        <taxon>Bacteria</taxon>
        <taxon>Pseudomonadati</taxon>
        <taxon>Bacteroidota</taxon>
        <taxon>Cytophagia</taxon>
        <taxon>Cytophagales</taxon>
        <taxon>Hymenobacteraceae</taxon>
        <taxon>Hymenobacter</taxon>
    </lineage>
</organism>
<comment type="similarity">
    <text evidence="2">Belongs to the BexD/CtrA/VexA family.</text>
</comment>
<evidence type="ECO:0000256" key="10">
    <source>
        <dbReference type="ARBA" id="ARBA00023114"/>
    </source>
</evidence>
<feature type="signal peptide" evidence="16">
    <location>
        <begin position="1"/>
        <end position="19"/>
    </location>
</feature>
<evidence type="ECO:0000256" key="4">
    <source>
        <dbReference type="ARBA" id="ARBA00022452"/>
    </source>
</evidence>
<evidence type="ECO:0000256" key="7">
    <source>
        <dbReference type="ARBA" id="ARBA00022729"/>
    </source>
</evidence>
<dbReference type="Gene3D" id="3.30.1950.10">
    <property type="entry name" value="wza like domain"/>
    <property type="match status" value="1"/>
</dbReference>
<feature type="chain" id="PRO_5009578566" evidence="16">
    <location>
        <begin position="20"/>
        <end position="262"/>
    </location>
</feature>
<dbReference type="PROSITE" id="PS51257">
    <property type="entry name" value="PROKAR_LIPOPROTEIN"/>
    <property type="match status" value="1"/>
</dbReference>
<dbReference type="Proteomes" id="UP000177791">
    <property type="component" value="Unassembled WGS sequence"/>
</dbReference>
<evidence type="ECO:0000256" key="13">
    <source>
        <dbReference type="ARBA" id="ARBA00023237"/>
    </source>
</evidence>
<dbReference type="OrthoDB" id="662756at2"/>
<evidence type="ECO:0000313" key="20">
    <source>
        <dbReference type="Proteomes" id="UP000177791"/>
    </source>
</evidence>
<keyword evidence="5 19" id="KW-0762">Sugar transport</keyword>
<keyword evidence="7 16" id="KW-0732">Signal</keyword>
<evidence type="ECO:0000256" key="2">
    <source>
        <dbReference type="ARBA" id="ARBA00009450"/>
    </source>
</evidence>
<evidence type="ECO:0000259" key="17">
    <source>
        <dbReference type="Pfam" id="PF02563"/>
    </source>
</evidence>
<comment type="subcellular location">
    <subcellularLocation>
        <location evidence="1">Cell outer membrane</location>
        <topology evidence="1">Multi-pass membrane protein</topology>
    </subcellularLocation>
</comment>
<dbReference type="GO" id="GO:0015159">
    <property type="term" value="F:polysaccharide transmembrane transporter activity"/>
    <property type="evidence" value="ECO:0007669"/>
    <property type="project" value="InterPro"/>
</dbReference>